<protein>
    <recommendedName>
        <fullName evidence="3">F-box domain-containing protein</fullName>
    </recommendedName>
</protein>
<reference evidence="1" key="1">
    <citation type="journal article" date="2019" name="Environ. Microbiol.">
        <title>Fungal ecological strategies reflected in gene transcription - a case study of two litter decomposers.</title>
        <authorList>
            <person name="Barbi F."/>
            <person name="Kohler A."/>
            <person name="Barry K."/>
            <person name="Baskaran P."/>
            <person name="Daum C."/>
            <person name="Fauchery L."/>
            <person name="Ihrmark K."/>
            <person name="Kuo A."/>
            <person name="LaButti K."/>
            <person name="Lipzen A."/>
            <person name="Morin E."/>
            <person name="Grigoriev I.V."/>
            <person name="Henrissat B."/>
            <person name="Lindahl B."/>
            <person name="Martin F."/>
        </authorList>
    </citation>
    <scope>NUCLEOTIDE SEQUENCE</scope>
    <source>
        <strain evidence="1">JB14</strain>
    </source>
</reference>
<accession>A0A6A4I6V6</accession>
<organism evidence="1 2">
    <name type="scientific">Gymnopus androsaceus JB14</name>
    <dbReference type="NCBI Taxonomy" id="1447944"/>
    <lineage>
        <taxon>Eukaryota</taxon>
        <taxon>Fungi</taxon>
        <taxon>Dikarya</taxon>
        <taxon>Basidiomycota</taxon>
        <taxon>Agaricomycotina</taxon>
        <taxon>Agaricomycetes</taxon>
        <taxon>Agaricomycetidae</taxon>
        <taxon>Agaricales</taxon>
        <taxon>Marasmiineae</taxon>
        <taxon>Omphalotaceae</taxon>
        <taxon>Gymnopus</taxon>
    </lineage>
</organism>
<gene>
    <name evidence="1" type="ORF">BT96DRAFT_988183</name>
</gene>
<name>A0A6A4I6V6_9AGAR</name>
<proteinExistence type="predicted"/>
<evidence type="ECO:0008006" key="3">
    <source>
        <dbReference type="Google" id="ProtNLM"/>
    </source>
</evidence>
<evidence type="ECO:0000313" key="2">
    <source>
        <dbReference type="Proteomes" id="UP000799118"/>
    </source>
</evidence>
<dbReference type="OrthoDB" id="3266451at2759"/>
<evidence type="ECO:0000313" key="1">
    <source>
        <dbReference type="EMBL" id="KAE9405670.1"/>
    </source>
</evidence>
<keyword evidence="2" id="KW-1185">Reference proteome</keyword>
<dbReference type="EMBL" id="ML769407">
    <property type="protein sequence ID" value="KAE9405670.1"/>
    <property type="molecule type" value="Genomic_DNA"/>
</dbReference>
<sequence length="336" mass="39014">MPEIWSRISLVRRNAYSDDVDEERLLFTLDIFLDRALQHPLTVNMDFDEPCRALTRLINHVHRFSSFTYESEGYGLSILTSYLSHPSSNFPLLEGLSGQIRNEVLEMFAHTAPKLKDLVLSSITTHDSSEIFLFAQLLHLEFYYPYVHEIHTLMDSNHHLVSLKTEISQLDEDETLPIPTICGTIHTLTLCHDPMTWQDYSVLPYLTLPSLTTIHFERNLFYERRAKMVEPHIRQVSIADLNYRSRIFNVTLMQLRCTGLNVGASTFNDGSVVDMIRSRWIPGKRNASSSRESEPQVDCLREFTIRFRNREEAKGVYEPLEDMDRDGMRVVVLWGN</sequence>
<dbReference type="AlphaFoldDB" id="A0A6A4I6V6"/>
<dbReference type="Proteomes" id="UP000799118">
    <property type="component" value="Unassembled WGS sequence"/>
</dbReference>